<organism evidence="1">
    <name type="scientific">uncultured Caudovirales phage</name>
    <dbReference type="NCBI Taxonomy" id="2100421"/>
    <lineage>
        <taxon>Viruses</taxon>
        <taxon>Duplodnaviria</taxon>
        <taxon>Heunggongvirae</taxon>
        <taxon>Uroviricota</taxon>
        <taxon>Caudoviricetes</taxon>
        <taxon>Peduoviridae</taxon>
        <taxon>Maltschvirus</taxon>
        <taxon>Maltschvirus maltsch</taxon>
    </lineage>
</organism>
<reference evidence="1" key="1">
    <citation type="submission" date="2020-04" db="EMBL/GenBank/DDBJ databases">
        <authorList>
            <person name="Chiriac C."/>
            <person name="Salcher M."/>
            <person name="Ghai R."/>
            <person name="Kavagutti S V."/>
        </authorList>
    </citation>
    <scope>NUCLEOTIDE SEQUENCE</scope>
</reference>
<proteinExistence type="predicted"/>
<accession>A0A6J5KKA2</accession>
<evidence type="ECO:0000313" key="1">
    <source>
        <dbReference type="EMBL" id="CAB4121556.1"/>
    </source>
</evidence>
<protein>
    <submittedName>
        <fullName evidence="1">Gp6 domain containing protein</fullName>
    </submittedName>
</protein>
<sequence>MSVNDYQQGAPFGAQTRNPFNYVKVEQITRDSSTAWLTLEQISQQLNLFNDESQDSYLTGLEVAVRQAIEDYLGLSIFPLSYRVWYGSESLAASPVCLDLPEVSQNSNSTLAGVTIDSVGYWDDSFPPVYTTITSTNYYYDASGNKVILNSLPTSINSVMTAPIIVNYSTVANPIAAYPVIKQAGLLLLTHLYNQRSNTTDGMLREIPFGVATLLRNYKPLVM</sequence>
<dbReference type="EMBL" id="LR796150">
    <property type="protein sequence ID" value="CAB4121556.1"/>
    <property type="molecule type" value="Genomic_DNA"/>
</dbReference>
<evidence type="ECO:0000313" key="2">
    <source>
        <dbReference type="EMBL" id="CAB4146821.1"/>
    </source>
</evidence>
<name>A0A6J5KKA2_9CAUD</name>
<dbReference type="CDD" id="cd08054">
    <property type="entry name" value="gp6"/>
    <property type="match status" value="1"/>
</dbReference>
<dbReference type="Gene3D" id="1.10.3230.30">
    <property type="entry name" value="Phage gp6-like head-tail connector protein"/>
    <property type="match status" value="1"/>
</dbReference>
<gene>
    <name evidence="1" type="ORF">UFOVP15_29</name>
    <name evidence="2" type="ORF">UFOVP499_45</name>
</gene>
<dbReference type="EMBL" id="LR796474">
    <property type="protein sequence ID" value="CAB4146821.1"/>
    <property type="molecule type" value="Genomic_DNA"/>
</dbReference>